<dbReference type="AlphaFoldDB" id="D4U1U3"/>
<accession>D4U1U3</accession>
<organism evidence="2 3">
    <name type="scientific">Schaalia odontolytica F0309</name>
    <dbReference type="NCBI Taxonomy" id="649742"/>
    <lineage>
        <taxon>Bacteria</taxon>
        <taxon>Bacillati</taxon>
        <taxon>Actinomycetota</taxon>
        <taxon>Actinomycetes</taxon>
        <taxon>Actinomycetales</taxon>
        <taxon>Actinomycetaceae</taxon>
        <taxon>Schaalia</taxon>
    </lineage>
</organism>
<feature type="compositionally biased region" description="Acidic residues" evidence="1">
    <location>
        <begin position="67"/>
        <end position="83"/>
    </location>
</feature>
<protein>
    <submittedName>
        <fullName evidence="2">Uncharacterized protein</fullName>
    </submittedName>
</protein>
<reference evidence="2 3" key="1">
    <citation type="submission" date="2009-10" db="EMBL/GenBank/DDBJ databases">
        <authorList>
            <person name="Weinstock G."/>
            <person name="Sodergren E."/>
            <person name="Clifton S."/>
            <person name="Fulton L."/>
            <person name="Fulton B."/>
            <person name="Courtney L."/>
            <person name="Fronick C."/>
            <person name="Harrison M."/>
            <person name="Strong C."/>
            <person name="Farmer C."/>
            <person name="Delahaunty K."/>
            <person name="Markovic C."/>
            <person name="Hall O."/>
            <person name="Minx P."/>
            <person name="Tomlinson C."/>
            <person name="Mitreva M."/>
            <person name="Nelson J."/>
            <person name="Hou S."/>
            <person name="Wollam A."/>
            <person name="Pepin K.H."/>
            <person name="Johnson M."/>
            <person name="Bhonagiri V."/>
            <person name="Nash W.E."/>
            <person name="Warren W."/>
            <person name="Chinwalla A."/>
            <person name="Mardis E.R."/>
            <person name="Wilson R.K."/>
        </authorList>
    </citation>
    <scope>NUCLEOTIDE SEQUENCE [LARGE SCALE GENOMIC DNA]</scope>
    <source>
        <strain evidence="2 3">F0309</strain>
    </source>
</reference>
<evidence type="ECO:0000313" key="3">
    <source>
        <dbReference type="Proteomes" id="UP000003150"/>
    </source>
</evidence>
<evidence type="ECO:0000256" key="1">
    <source>
        <dbReference type="SAM" id="MobiDB-lite"/>
    </source>
</evidence>
<name>D4U1U3_9ACTO</name>
<dbReference type="HOGENOM" id="CLU_2535089_0_0_11"/>
<sequence length="83" mass="9076">MIAIVGLILIGPFGLYSWYAQTYTDSSSASLWRRMSTSPQALGKSRTLVKPLVSLLFTLGGAGMLDENGDPIDLDEERSDQPR</sequence>
<dbReference type="EMBL" id="ACYT02000078">
    <property type="protein sequence ID" value="EFF78929.1"/>
    <property type="molecule type" value="Genomic_DNA"/>
</dbReference>
<comment type="caution">
    <text evidence="2">The sequence shown here is derived from an EMBL/GenBank/DDBJ whole genome shotgun (WGS) entry which is preliminary data.</text>
</comment>
<gene>
    <name evidence="2" type="ORF">HMPREF0970_02196</name>
</gene>
<dbReference type="Proteomes" id="UP000003150">
    <property type="component" value="Unassembled WGS sequence"/>
</dbReference>
<evidence type="ECO:0000313" key="2">
    <source>
        <dbReference type="EMBL" id="EFF78929.1"/>
    </source>
</evidence>
<proteinExistence type="predicted"/>
<feature type="region of interest" description="Disordered" evidence="1">
    <location>
        <begin position="63"/>
        <end position="83"/>
    </location>
</feature>